<dbReference type="CDD" id="cd06174">
    <property type="entry name" value="MFS"/>
    <property type="match status" value="1"/>
</dbReference>
<keyword evidence="1" id="KW-0812">Transmembrane</keyword>
<evidence type="ECO:0000313" key="2">
    <source>
        <dbReference type="EMBL" id="RSL30081.1"/>
    </source>
</evidence>
<organism evidence="2 3">
    <name type="scientific">Salibacterium salarium</name>
    <dbReference type="NCBI Taxonomy" id="284579"/>
    <lineage>
        <taxon>Bacteria</taxon>
        <taxon>Bacillati</taxon>
        <taxon>Bacillota</taxon>
        <taxon>Bacilli</taxon>
        <taxon>Bacillales</taxon>
        <taxon>Bacillaceae</taxon>
    </lineage>
</organism>
<dbReference type="InterPro" id="IPR001036">
    <property type="entry name" value="Acrflvin-R"/>
</dbReference>
<feature type="transmembrane region" description="Helical" evidence="1">
    <location>
        <begin position="959"/>
        <end position="985"/>
    </location>
</feature>
<keyword evidence="1" id="KW-1133">Transmembrane helix</keyword>
<dbReference type="PANTHER" id="PTHR32063:SF0">
    <property type="entry name" value="SWARMING MOTILITY PROTEIN SWRC"/>
    <property type="match status" value="1"/>
</dbReference>
<feature type="transmembrane region" description="Helical" evidence="1">
    <location>
        <begin position="426"/>
        <end position="448"/>
    </location>
</feature>
<dbReference type="GO" id="GO:0042910">
    <property type="term" value="F:xenobiotic transmembrane transporter activity"/>
    <property type="evidence" value="ECO:0007669"/>
    <property type="project" value="TreeGrafter"/>
</dbReference>
<dbReference type="Proteomes" id="UP000275076">
    <property type="component" value="Unassembled WGS sequence"/>
</dbReference>
<feature type="transmembrane region" description="Helical" evidence="1">
    <location>
        <begin position="355"/>
        <end position="375"/>
    </location>
</feature>
<dbReference type="AlphaFoldDB" id="A0A3R9P0B0"/>
<sequence length="999" mass="111405">MNWIKVLLRRKFIVVYAIIGMVVVSMMFMDTLENQFYPEVTYDTVTVSAEASNVPASDMEENVTVPIEEALSNVEGIQGYESVSTDDLSSITVTLQEEVGDDAYEQLKNTVGEVEGSISTVHDIEISRNTSAQRYEFYMDIHDGDIGTMTTFGETTLKPRLESLQEVKEVRVVGQMERTVMVQLEPEQMNQAGVTYDDVENVLQQQNDNVSIGRSNEEDTPLLTWNTSLQDMEEIENLLIPAENGVVLLSTIADIKVEESRNNQELWRDGDNNYVWVSVGRTNEATQAELTHAVRSELKAIEQEGNIDGFVLDETIVQSDFVENSIGNLQTNVLIGGFLVVLVLFLFLRNVAATVIMAISIPVTVLMTFLLMALFDFSINLISLLGIGIGLGMVVDSSIVIMESIYKKKERGLDDREATIQGTKEVFTPVIASTLTTIMVFLPIGLISGQVGEFAKVIAAVIVFSQLSALIICFTFIPVMSEKWLKVKQKKESSKPSAFFAKIDRYIDWMGQKTRRKVGIVLLFFLVFLASLSLTFFTPVTVLPDFYDRQAEFYVGLEQQTTLEDRERVAESMSQFLSETEDIEGYNTRNFGQNQMYLYVKMTPEEEATVSQNEINSVIHDELQEMSKDHPITASGSVTYPIQISIKGDDLDELRGLADGLGAELADISGIQGITSTFENSRDEQRIVVDRSSAAMDGLTPTDIKDELTLLSTIRETGTIKAEGFSIPVMLSYGKEIQDATSLEEVEINTNNGEKPLSDYITFEEALSPNEIAHEDGERVIQLLGDVDGRDLSEVSDDIYQVVNNYRVEPGYSVEVGGQIADQETTSHEMYLVLLSAILLVFAIMSIQFNSLIHPFVVMSVIPLTLTGVLAGLFVTQTDLNLLSAMGMLILIGIVVNNGILLIDRMKQLRIAGMERYDAMKKACKERYRPIFITFITTVSATIPLAITTGHAGQYQQPMAIALIFGLSFSIFITLMFLPVAYVLFEDIAQKMKDRFYKR</sequence>
<dbReference type="RefSeq" id="WP_125561264.1">
    <property type="nucleotide sequence ID" value="NZ_RBVX01000043.1"/>
</dbReference>
<dbReference type="SUPFAM" id="SSF82693">
    <property type="entry name" value="Multidrug efflux transporter AcrB pore domain, PN1, PN2, PC1 and PC2 subdomains"/>
    <property type="match status" value="1"/>
</dbReference>
<feature type="transmembrane region" description="Helical" evidence="1">
    <location>
        <begin position="856"/>
        <end position="876"/>
    </location>
</feature>
<dbReference type="InterPro" id="IPR027463">
    <property type="entry name" value="AcrB_DN_DC_subdom"/>
</dbReference>
<dbReference type="GO" id="GO:0005886">
    <property type="term" value="C:plasma membrane"/>
    <property type="evidence" value="ECO:0007669"/>
    <property type="project" value="TreeGrafter"/>
</dbReference>
<feature type="transmembrane region" description="Helical" evidence="1">
    <location>
        <begin position="454"/>
        <end position="480"/>
    </location>
</feature>
<accession>A0A3R9P0B0</accession>
<feature type="transmembrane region" description="Helical" evidence="1">
    <location>
        <begin position="882"/>
        <end position="903"/>
    </location>
</feature>
<feature type="transmembrane region" description="Helical" evidence="1">
    <location>
        <begin position="329"/>
        <end position="348"/>
    </location>
</feature>
<proteinExistence type="predicted"/>
<feature type="transmembrane region" description="Helical" evidence="1">
    <location>
        <begin position="12"/>
        <end position="29"/>
    </location>
</feature>
<dbReference type="Gene3D" id="1.20.1640.10">
    <property type="entry name" value="Multidrug efflux transporter AcrB transmembrane domain"/>
    <property type="match status" value="2"/>
</dbReference>
<protein>
    <submittedName>
        <fullName evidence="2">Efflux RND transporter permease subunit</fullName>
    </submittedName>
</protein>
<dbReference type="SUPFAM" id="SSF82866">
    <property type="entry name" value="Multidrug efflux transporter AcrB transmembrane domain"/>
    <property type="match status" value="2"/>
</dbReference>
<feature type="transmembrane region" description="Helical" evidence="1">
    <location>
        <begin position="930"/>
        <end position="947"/>
    </location>
</feature>
<feature type="transmembrane region" description="Helical" evidence="1">
    <location>
        <begin position="830"/>
        <end position="849"/>
    </location>
</feature>
<gene>
    <name evidence="2" type="ORF">D7Z54_27735</name>
</gene>
<keyword evidence="1" id="KW-0472">Membrane</keyword>
<dbReference type="Gene3D" id="3.30.70.1440">
    <property type="entry name" value="Multidrug efflux transporter AcrB pore domain"/>
    <property type="match status" value="1"/>
</dbReference>
<evidence type="ECO:0000256" key="1">
    <source>
        <dbReference type="SAM" id="Phobius"/>
    </source>
</evidence>
<comment type="caution">
    <text evidence="2">The sequence shown here is derived from an EMBL/GenBank/DDBJ whole genome shotgun (WGS) entry which is preliminary data.</text>
</comment>
<feature type="transmembrane region" description="Helical" evidence="1">
    <location>
        <begin position="518"/>
        <end position="537"/>
    </location>
</feature>
<name>A0A3R9P0B0_9BACI</name>
<dbReference type="Pfam" id="PF00873">
    <property type="entry name" value="ACR_tran"/>
    <property type="match status" value="1"/>
</dbReference>
<dbReference type="Gene3D" id="3.30.70.1430">
    <property type="entry name" value="Multidrug efflux transporter AcrB pore domain"/>
    <property type="match status" value="2"/>
</dbReference>
<feature type="transmembrane region" description="Helical" evidence="1">
    <location>
        <begin position="381"/>
        <end position="406"/>
    </location>
</feature>
<reference evidence="2 3" key="1">
    <citation type="submission" date="2018-10" db="EMBL/GenBank/DDBJ databases">
        <title>Draft genome sequence of Bacillus salarius IM0101, isolated from a hypersaline soil in Inner Mongolia, China.</title>
        <authorList>
            <person name="Yamprayoonswat W."/>
            <person name="Boonvisut S."/>
            <person name="Jumpathong W."/>
            <person name="Sittihan S."/>
            <person name="Ruangsuj P."/>
            <person name="Wanthongcharoen S."/>
            <person name="Thongpramul N."/>
            <person name="Pimmason S."/>
            <person name="Yu B."/>
            <person name="Yasawong M."/>
        </authorList>
    </citation>
    <scope>NUCLEOTIDE SEQUENCE [LARGE SCALE GENOMIC DNA]</scope>
    <source>
        <strain evidence="2 3">IM0101</strain>
    </source>
</reference>
<dbReference type="OrthoDB" id="9757876at2"/>
<evidence type="ECO:0000313" key="3">
    <source>
        <dbReference type="Proteomes" id="UP000275076"/>
    </source>
</evidence>
<dbReference type="PANTHER" id="PTHR32063">
    <property type="match status" value="1"/>
</dbReference>
<dbReference type="SUPFAM" id="SSF82714">
    <property type="entry name" value="Multidrug efflux transporter AcrB TolC docking domain, DN and DC subdomains"/>
    <property type="match status" value="1"/>
</dbReference>
<dbReference type="Gene3D" id="3.30.70.1320">
    <property type="entry name" value="Multidrug efflux transporter AcrB pore domain like"/>
    <property type="match status" value="1"/>
</dbReference>
<dbReference type="Gene3D" id="3.30.2090.10">
    <property type="entry name" value="Multidrug efflux transporter AcrB TolC docking domain, DN and DC subdomains"/>
    <property type="match status" value="2"/>
</dbReference>
<dbReference type="PRINTS" id="PR00702">
    <property type="entry name" value="ACRIFLAVINRP"/>
</dbReference>
<dbReference type="EMBL" id="RBVX01000043">
    <property type="protein sequence ID" value="RSL30081.1"/>
    <property type="molecule type" value="Genomic_DNA"/>
</dbReference>
<keyword evidence="3" id="KW-1185">Reference proteome</keyword>